<dbReference type="InterPro" id="IPR040008">
    <property type="entry name" value="Ribosomal_mL46"/>
</dbReference>
<dbReference type="GO" id="GO:0005762">
    <property type="term" value="C:mitochondrial large ribosomal subunit"/>
    <property type="evidence" value="ECO:0007669"/>
    <property type="project" value="TreeGrafter"/>
</dbReference>
<reference evidence="5" key="1">
    <citation type="submission" date="2016-04" db="UniProtKB">
        <authorList>
            <consortium name="WormBaseParasite"/>
        </authorList>
    </citation>
    <scope>IDENTIFICATION</scope>
</reference>
<dbReference type="InterPro" id="IPR015797">
    <property type="entry name" value="NUDIX_hydrolase-like_dom_sf"/>
</dbReference>
<dbReference type="PANTHER" id="PTHR13124:SF12">
    <property type="entry name" value="LARGE RIBOSOMAL SUBUNIT PROTEIN ML46"/>
    <property type="match status" value="1"/>
</dbReference>
<reference evidence="3 4" key="2">
    <citation type="submission" date="2018-11" db="EMBL/GenBank/DDBJ databases">
        <authorList>
            <consortium name="Pathogen Informatics"/>
        </authorList>
    </citation>
    <scope>NUCLEOTIDE SEQUENCE [LARGE SCALE GENOMIC DNA]</scope>
</reference>
<dbReference type="Proteomes" id="UP000267096">
    <property type="component" value="Unassembled WGS sequence"/>
</dbReference>
<evidence type="ECO:0000259" key="2">
    <source>
        <dbReference type="Pfam" id="PF11788"/>
    </source>
</evidence>
<evidence type="ECO:0000313" key="3">
    <source>
        <dbReference type="EMBL" id="VDK42509.1"/>
    </source>
</evidence>
<feature type="domain" description="Large ribosomal subunit protein mL46 N-terminal" evidence="2">
    <location>
        <begin position="41"/>
        <end position="151"/>
    </location>
</feature>
<evidence type="ECO:0000313" key="4">
    <source>
        <dbReference type="Proteomes" id="UP000267096"/>
    </source>
</evidence>
<dbReference type="EMBL" id="UYRR01030987">
    <property type="protein sequence ID" value="VDK42509.1"/>
    <property type="molecule type" value="Genomic_DNA"/>
</dbReference>
<name>A0A0M3JRU0_ANISI</name>
<dbReference type="WBParaSite" id="ASIM_0001064201-mRNA-1">
    <property type="protein sequence ID" value="ASIM_0001064201-mRNA-1"/>
    <property type="gene ID" value="ASIM_0001064201"/>
</dbReference>
<gene>
    <name evidence="3" type="ORF">ASIM_LOCUS10200</name>
</gene>
<dbReference type="Pfam" id="PF11788">
    <property type="entry name" value="MRP-L46"/>
    <property type="match status" value="1"/>
</dbReference>
<dbReference type="SUPFAM" id="SSF55811">
    <property type="entry name" value="Nudix"/>
    <property type="match status" value="1"/>
</dbReference>
<keyword evidence="4" id="KW-1185">Reference proteome</keyword>
<dbReference type="GO" id="GO:0003735">
    <property type="term" value="F:structural constituent of ribosome"/>
    <property type="evidence" value="ECO:0007669"/>
    <property type="project" value="InterPro"/>
</dbReference>
<protein>
    <recommendedName>
        <fullName evidence="1">39S ribosomal protein L46, mitochondrial</fullName>
    </recommendedName>
</protein>
<evidence type="ECO:0000313" key="5">
    <source>
        <dbReference type="WBParaSite" id="ASIM_0001064201-mRNA-1"/>
    </source>
</evidence>
<organism evidence="5">
    <name type="scientific">Anisakis simplex</name>
    <name type="common">Herring worm</name>
    <dbReference type="NCBI Taxonomy" id="6269"/>
    <lineage>
        <taxon>Eukaryota</taxon>
        <taxon>Metazoa</taxon>
        <taxon>Ecdysozoa</taxon>
        <taxon>Nematoda</taxon>
        <taxon>Chromadorea</taxon>
        <taxon>Rhabditida</taxon>
        <taxon>Spirurina</taxon>
        <taxon>Ascaridomorpha</taxon>
        <taxon>Ascaridoidea</taxon>
        <taxon>Anisakidae</taxon>
        <taxon>Anisakis</taxon>
        <taxon>Anisakis simplex complex</taxon>
    </lineage>
</organism>
<evidence type="ECO:0000256" key="1">
    <source>
        <dbReference type="ARBA" id="ARBA00035534"/>
    </source>
</evidence>
<dbReference type="Gene3D" id="3.90.79.10">
    <property type="entry name" value="Nucleoside Triphosphate Pyrophosphohydrolase"/>
    <property type="match status" value="1"/>
</dbReference>
<dbReference type="InterPro" id="IPR021757">
    <property type="entry name" value="Ribosomal_mL46_N"/>
</dbReference>
<dbReference type="OrthoDB" id="410701at2759"/>
<proteinExistence type="predicted"/>
<dbReference type="AlphaFoldDB" id="A0A0M3JRU0"/>
<dbReference type="PANTHER" id="PTHR13124">
    <property type="entry name" value="39S RIBOSOMAL PROTEIN L46, MITOCHONDRIAL PRECURSOR-RELATED"/>
    <property type="match status" value="1"/>
</dbReference>
<accession>A0A0M3JRU0</accession>
<sequence>MPGRVCSSGSGIVRVIRRFYAVASQQRIGLKATNASESTQWDIFAGVALIRQPLIAPSMTEVEKTYADVLQRVEEESSLKCDFELKQIKDSKLLAKRAQLEAEGKELSALDEQIGVTAESLQDDWSWKAEILKKQFAIGDISKVEENVETSLRRKLTEKLCLIVKQKFNRKDNYSSPWILPQSANRTDENLKQTVERCISDITEGTVQAVVLGNAPFSMYTYRYPSGLRQNTDSESVGAKVFFFNALISPQSHFEVNTKEICEYKWVTADEFAKFVESRPYRNALSPLFLS</sequence>